<dbReference type="PANTHER" id="PTHR45648">
    <property type="entry name" value="GDSL LIPASE/ACYLHYDROLASE FAMILY PROTEIN (AFU_ORTHOLOGUE AFUA_4G14700)"/>
    <property type="match status" value="1"/>
</dbReference>
<keyword evidence="5" id="KW-1185">Reference proteome</keyword>
<dbReference type="Gene3D" id="3.40.50.1110">
    <property type="entry name" value="SGNH hydrolase"/>
    <property type="match status" value="3"/>
</dbReference>
<evidence type="ECO:0000256" key="3">
    <source>
        <dbReference type="ARBA" id="ARBA00022963"/>
    </source>
</evidence>
<keyword evidence="2" id="KW-0378">Hydrolase</keyword>
<protein>
    <recommendedName>
        <fullName evidence="6">GDSL esterase/lipase</fullName>
    </recommendedName>
</protein>
<dbReference type="InterPro" id="IPR036514">
    <property type="entry name" value="SGNH_hydro_sf"/>
</dbReference>
<reference evidence="4" key="1">
    <citation type="submission" date="2021-03" db="EMBL/GenBank/DDBJ databases">
        <authorList>
            <person name="Li Z."/>
            <person name="Yang C."/>
        </authorList>
    </citation>
    <scope>NUCLEOTIDE SEQUENCE</scope>
    <source>
        <strain evidence="4">Dzin_1.0</strain>
        <tissue evidence="4">Leaf</tissue>
    </source>
</reference>
<evidence type="ECO:0000256" key="2">
    <source>
        <dbReference type="ARBA" id="ARBA00022801"/>
    </source>
</evidence>
<evidence type="ECO:0000313" key="5">
    <source>
        <dbReference type="Proteomes" id="UP001085076"/>
    </source>
</evidence>
<evidence type="ECO:0000256" key="1">
    <source>
        <dbReference type="ARBA" id="ARBA00008668"/>
    </source>
</evidence>
<dbReference type="EMBL" id="JAGGNH010000002">
    <property type="protein sequence ID" value="KAJ0983045.1"/>
    <property type="molecule type" value="Genomic_DNA"/>
</dbReference>
<keyword evidence="3" id="KW-0443">Lipid metabolism</keyword>
<keyword evidence="3" id="KW-0442">Lipid degradation</keyword>
<dbReference type="GO" id="GO:0016788">
    <property type="term" value="F:hydrolase activity, acting on ester bonds"/>
    <property type="evidence" value="ECO:0007669"/>
    <property type="project" value="InterPro"/>
</dbReference>
<dbReference type="PANTHER" id="PTHR45648:SF106">
    <property type="entry name" value="ANTHER-SPECIFIC PROLINE-RICH PROTEIN APG"/>
    <property type="match status" value="1"/>
</dbReference>
<dbReference type="InterPro" id="IPR035669">
    <property type="entry name" value="SGNH_plant_lipase-like"/>
</dbReference>
<accession>A0A9D5D039</accession>
<organism evidence="4 5">
    <name type="scientific">Dioscorea zingiberensis</name>
    <dbReference type="NCBI Taxonomy" id="325984"/>
    <lineage>
        <taxon>Eukaryota</taxon>
        <taxon>Viridiplantae</taxon>
        <taxon>Streptophyta</taxon>
        <taxon>Embryophyta</taxon>
        <taxon>Tracheophyta</taxon>
        <taxon>Spermatophyta</taxon>
        <taxon>Magnoliopsida</taxon>
        <taxon>Liliopsida</taxon>
        <taxon>Dioscoreales</taxon>
        <taxon>Dioscoreaceae</taxon>
        <taxon>Dioscorea</taxon>
    </lineage>
</organism>
<dbReference type="Pfam" id="PF00657">
    <property type="entry name" value="Lipase_GDSL"/>
    <property type="match status" value="1"/>
</dbReference>
<comment type="caution">
    <text evidence="4">The sequence shown here is derived from an EMBL/GenBank/DDBJ whole genome shotgun (WGS) entry which is preliminary data.</text>
</comment>
<dbReference type="SUPFAM" id="SSF52266">
    <property type="entry name" value="SGNH hydrolase"/>
    <property type="match status" value="1"/>
</dbReference>
<evidence type="ECO:0000313" key="4">
    <source>
        <dbReference type="EMBL" id="KAJ0983045.1"/>
    </source>
</evidence>
<sequence>MYVLGASLLDVGNNNYFPKLSKVNYHPYGIDFPGGKATGRFSNGKNSGDCLAEMLGLVPPSPYFDLIFHTNNTAEFLKGVNFASGGAGILDSTNEGNCIPFSKQVDFFNETVEAIAKQIGFEQTHEHISKSFIVINVGSNDIMVATGDGLDHEEYVFLLISTLRPLLKDIYHLGARKFVILSTGAEGCLPKFRDKTKTGDCHFQANLLSKSYNMRLASLLEELQSTYDDFQYSFFDMYIAFKELYKSRKTYGFTEGEVACCGTGKFNGTTGCSVGTVPCSNRSDHIFWDGVHYTEEAAKVFMNLAFQGSTPFVYPINVKQLTQGSIPAMFVFGDSLSDVGNNNYIDTDAKCNFPHYGIDYPGGKPTGRCSNGKNVVDLLAKKLGVPSPKPYLSMSKLTILWNSWKELTLPPAVLEFSHLQIKELNQVSYLYNEQAALLLKELQLEYADMSYSFFNSYRVFDQYINHPKNYGFDDSKAACCGMGYLNAEINCNPLTPYCSDRTKYVFWDSFHETEVAANLLVSMAFDGLPPNVFPVNVRELSGLNAENADVIQFIDQ</sequence>
<name>A0A9D5D039_9LILI</name>
<dbReference type="AlphaFoldDB" id="A0A9D5D039"/>
<dbReference type="InterPro" id="IPR001087">
    <property type="entry name" value="GDSL"/>
</dbReference>
<dbReference type="GO" id="GO:0016042">
    <property type="term" value="P:lipid catabolic process"/>
    <property type="evidence" value="ECO:0007669"/>
    <property type="project" value="UniProtKB-KW"/>
</dbReference>
<evidence type="ECO:0008006" key="6">
    <source>
        <dbReference type="Google" id="ProtNLM"/>
    </source>
</evidence>
<dbReference type="InterPro" id="IPR051058">
    <property type="entry name" value="GDSL_Est/Lipase"/>
</dbReference>
<dbReference type="OrthoDB" id="1600564at2759"/>
<dbReference type="FunFam" id="3.40.50.1110:FF:000003">
    <property type="entry name" value="GDSL esterase/lipase APG"/>
    <property type="match status" value="1"/>
</dbReference>
<dbReference type="Proteomes" id="UP001085076">
    <property type="component" value="Miscellaneous, Linkage group lg02"/>
</dbReference>
<reference evidence="4" key="2">
    <citation type="journal article" date="2022" name="Hortic Res">
        <title>The genome of Dioscorea zingiberensis sheds light on the biosynthesis, origin and evolution of the medicinally important diosgenin saponins.</title>
        <authorList>
            <person name="Li Y."/>
            <person name="Tan C."/>
            <person name="Li Z."/>
            <person name="Guo J."/>
            <person name="Li S."/>
            <person name="Chen X."/>
            <person name="Wang C."/>
            <person name="Dai X."/>
            <person name="Yang H."/>
            <person name="Song W."/>
            <person name="Hou L."/>
            <person name="Xu J."/>
            <person name="Tong Z."/>
            <person name="Xu A."/>
            <person name="Yuan X."/>
            <person name="Wang W."/>
            <person name="Yang Q."/>
            <person name="Chen L."/>
            <person name="Sun Z."/>
            <person name="Wang K."/>
            <person name="Pan B."/>
            <person name="Chen J."/>
            <person name="Bao Y."/>
            <person name="Liu F."/>
            <person name="Qi X."/>
            <person name="Gang D.R."/>
            <person name="Wen J."/>
            <person name="Li J."/>
        </authorList>
    </citation>
    <scope>NUCLEOTIDE SEQUENCE</scope>
    <source>
        <strain evidence="4">Dzin_1.0</strain>
    </source>
</reference>
<gene>
    <name evidence="4" type="ORF">J5N97_011300</name>
</gene>
<dbReference type="CDD" id="cd01837">
    <property type="entry name" value="SGNH_plant_lipase_like"/>
    <property type="match status" value="1"/>
</dbReference>
<comment type="similarity">
    <text evidence="1">Belongs to the 'GDSL' lipolytic enzyme family.</text>
</comment>
<proteinExistence type="inferred from homology"/>